<evidence type="ECO:0000313" key="2">
    <source>
        <dbReference type="Proteomes" id="UP000298061"/>
    </source>
</evidence>
<sequence length="66" mass="7298">MPLTAFIRELDARERIAGMEARVRTSLDTVVRDVHAYAEGPGGRIADGKYTPINLEAAQKHNATYL</sequence>
<evidence type="ECO:0000313" key="1">
    <source>
        <dbReference type="EMBL" id="TFY75771.1"/>
    </source>
</evidence>
<organism evidence="1 2">
    <name type="scientific">Hericium alpestre</name>
    <dbReference type="NCBI Taxonomy" id="135208"/>
    <lineage>
        <taxon>Eukaryota</taxon>
        <taxon>Fungi</taxon>
        <taxon>Dikarya</taxon>
        <taxon>Basidiomycota</taxon>
        <taxon>Agaricomycotina</taxon>
        <taxon>Agaricomycetes</taxon>
        <taxon>Russulales</taxon>
        <taxon>Hericiaceae</taxon>
        <taxon>Hericium</taxon>
    </lineage>
</organism>
<dbReference type="AlphaFoldDB" id="A0A4Y9ZPL9"/>
<dbReference type="Proteomes" id="UP000298061">
    <property type="component" value="Unassembled WGS sequence"/>
</dbReference>
<name>A0A4Y9ZPL9_9AGAM</name>
<gene>
    <name evidence="1" type="ORF">EWM64_g8242</name>
</gene>
<proteinExistence type="predicted"/>
<dbReference type="EMBL" id="SFCI01001440">
    <property type="protein sequence ID" value="TFY75771.1"/>
    <property type="molecule type" value="Genomic_DNA"/>
</dbReference>
<protein>
    <submittedName>
        <fullName evidence="1">Uncharacterized protein</fullName>
    </submittedName>
</protein>
<keyword evidence="2" id="KW-1185">Reference proteome</keyword>
<accession>A0A4Y9ZPL9</accession>
<comment type="caution">
    <text evidence="1">The sequence shown here is derived from an EMBL/GenBank/DDBJ whole genome shotgun (WGS) entry which is preliminary data.</text>
</comment>
<reference evidence="1 2" key="1">
    <citation type="submission" date="2019-02" db="EMBL/GenBank/DDBJ databases">
        <title>Genome sequencing of the rare red list fungi Hericium alpestre (H. flagellum).</title>
        <authorList>
            <person name="Buettner E."/>
            <person name="Kellner H."/>
        </authorList>
    </citation>
    <scope>NUCLEOTIDE SEQUENCE [LARGE SCALE GENOMIC DNA]</scope>
    <source>
        <strain evidence="1 2">DSM 108284</strain>
    </source>
</reference>